<keyword evidence="5" id="KW-1185">Reference proteome</keyword>
<proteinExistence type="predicted"/>
<reference evidence="4 5" key="1">
    <citation type="submission" date="2018-03" db="EMBL/GenBank/DDBJ databases">
        <title>Comparative genomics illustrates the genes involved in a hyperalkaliphilic mechanisms of Serpentinomonas isolated from highly-alkaline calcium-rich serpentinized springs.</title>
        <authorList>
            <person name="Suzuki S."/>
            <person name="Ishii S."/>
            <person name="Walworth N."/>
            <person name="Bird L."/>
            <person name="Kuenen J.G."/>
            <person name="Nealson K.H."/>
        </authorList>
    </citation>
    <scope>NUCLEOTIDE SEQUENCE [LARGE SCALE GENOMIC DNA]</scope>
    <source>
        <strain evidence="4 5">P1</strain>
    </source>
</reference>
<name>A0A2S9K5D6_9BURK</name>
<dbReference type="AlphaFoldDB" id="A0A2S9K5D6"/>
<accession>A0A2S9K5D6</accession>
<sequence length="171" mass="18756">MTVTLTPHHALTFKPESTMSQALHISLLDPADSATLDAAAAVLVNAFNEPGRYSVERIRAVLQPVEAPFYRRFYIARLDGEVVGAGGIKAADWASNTHVLYLSAVAAQARGRGIARALVQARIDWVRSQYPSGTLLVSTRHRKRFAQLGFHPLGEAEEFGRTLMMLSLGRK</sequence>
<dbReference type="OrthoDB" id="3216107at2"/>
<dbReference type="Gene3D" id="3.40.630.30">
    <property type="match status" value="1"/>
</dbReference>
<organism evidence="4 5">
    <name type="scientific">Malikia granosa</name>
    <dbReference type="NCBI Taxonomy" id="263067"/>
    <lineage>
        <taxon>Bacteria</taxon>
        <taxon>Pseudomonadati</taxon>
        <taxon>Pseudomonadota</taxon>
        <taxon>Betaproteobacteria</taxon>
        <taxon>Burkholderiales</taxon>
        <taxon>Comamonadaceae</taxon>
        <taxon>Malikia</taxon>
    </lineage>
</organism>
<keyword evidence="2" id="KW-0012">Acyltransferase</keyword>
<dbReference type="PANTHER" id="PTHR43877">
    <property type="entry name" value="AMINOALKYLPHOSPHONATE N-ACETYLTRANSFERASE-RELATED-RELATED"/>
    <property type="match status" value="1"/>
</dbReference>
<evidence type="ECO:0000256" key="2">
    <source>
        <dbReference type="ARBA" id="ARBA00023315"/>
    </source>
</evidence>
<gene>
    <name evidence="4" type="ORF">C6P64_08550</name>
</gene>
<dbReference type="SUPFAM" id="SSF55729">
    <property type="entry name" value="Acyl-CoA N-acyltransferases (Nat)"/>
    <property type="match status" value="1"/>
</dbReference>
<dbReference type="InterPro" id="IPR000182">
    <property type="entry name" value="GNAT_dom"/>
</dbReference>
<evidence type="ECO:0000256" key="1">
    <source>
        <dbReference type="ARBA" id="ARBA00022679"/>
    </source>
</evidence>
<comment type="caution">
    <text evidence="4">The sequence shown here is derived from an EMBL/GenBank/DDBJ whole genome shotgun (WGS) entry which is preliminary data.</text>
</comment>
<dbReference type="CDD" id="cd04301">
    <property type="entry name" value="NAT_SF"/>
    <property type="match status" value="1"/>
</dbReference>
<evidence type="ECO:0000313" key="5">
    <source>
        <dbReference type="Proteomes" id="UP000238589"/>
    </source>
</evidence>
<dbReference type="PANTHER" id="PTHR43877:SF2">
    <property type="entry name" value="AMINOALKYLPHOSPHONATE N-ACETYLTRANSFERASE-RELATED"/>
    <property type="match status" value="1"/>
</dbReference>
<dbReference type="GO" id="GO:0016747">
    <property type="term" value="F:acyltransferase activity, transferring groups other than amino-acyl groups"/>
    <property type="evidence" value="ECO:0007669"/>
    <property type="project" value="InterPro"/>
</dbReference>
<evidence type="ECO:0000259" key="3">
    <source>
        <dbReference type="PROSITE" id="PS51186"/>
    </source>
</evidence>
<dbReference type="Pfam" id="PF00583">
    <property type="entry name" value="Acetyltransf_1"/>
    <property type="match status" value="1"/>
</dbReference>
<dbReference type="InterPro" id="IPR050832">
    <property type="entry name" value="Bact_Acetyltransf"/>
</dbReference>
<dbReference type="InterPro" id="IPR016181">
    <property type="entry name" value="Acyl_CoA_acyltransferase"/>
</dbReference>
<evidence type="ECO:0000313" key="4">
    <source>
        <dbReference type="EMBL" id="PRD65614.1"/>
    </source>
</evidence>
<dbReference type="PROSITE" id="PS51186">
    <property type="entry name" value="GNAT"/>
    <property type="match status" value="1"/>
</dbReference>
<keyword evidence="1" id="KW-0808">Transferase</keyword>
<feature type="domain" description="N-acetyltransferase" evidence="3">
    <location>
        <begin position="23"/>
        <end position="169"/>
    </location>
</feature>
<dbReference type="EMBL" id="PVLQ01000027">
    <property type="protein sequence ID" value="PRD65614.1"/>
    <property type="molecule type" value="Genomic_DNA"/>
</dbReference>
<protein>
    <recommendedName>
        <fullName evidence="3">N-acetyltransferase domain-containing protein</fullName>
    </recommendedName>
</protein>
<dbReference type="Proteomes" id="UP000238589">
    <property type="component" value="Unassembled WGS sequence"/>
</dbReference>